<sequence length="288" mass="32362">MSLDEKAGVNCEKDHKFRTLPENLRDPATKHFSYIGISKGREFAGPTSSIFYKRFVSAQQEADSNKAFESSLPEVIDILKKLDPTPINIRTNLKEPALELLQRFWPKAATMTVDLNNQAQRLLLRGVMELVSQASLSAESKRNAAALLDPFNNVLLIMPSGPIPSINNPLELPQPSPLQSALMNLTRAYAECRRLGGKAMNGNLPHPKRCKWVLLHGPGKEATDIMDLGAFGSTLEEKPHDSVEDKSLCYFVERQSERELETMIRSFPPLYKDTIFKKRPFHLKTFAA</sequence>
<evidence type="ECO:0000313" key="2">
    <source>
        <dbReference type="Proteomes" id="UP001172386"/>
    </source>
</evidence>
<proteinExistence type="predicted"/>
<gene>
    <name evidence="1" type="ORF">H2198_002248</name>
</gene>
<evidence type="ECO:0000313" key="1">
    <source>
        <dbReference type="EMBL" id="KAJ9660903.1"/>
    </source>
</evidence>
<organism evidence="1 2">
    <name type="scientific">Neophaeococcomyces mojaviensis</name>
    <dbReference type="NCBI Taxonomy" id="3383035"/>
    <lineage>
        <taxon>Eukaryota</taxon>
        <taxon>Fungi</taxon>
        <taxon>Dikarya</taxon>
        <taxon>Ascomycota</taxon>
        <taxon>Pezizomycotina</taxon>
        <taxon>Eurotiomycetes</taxon>
        <taxon>Chaetothyriomycetidae</taxon>
        <taxon>Chaetothyriales</taxon>
        <taxon>Chaetothyriales incertae sedis</taxon>
        <taxon>Neophaeococcomyces</taxon>
    </lineage>
</organism>
<keyword evidence="2" id="KW-1185">Reference proteome</keyword>
<dbReference type="EMBL" id="JAPDRQ010000027">
    <property type="protein sequence ID" value="KAJ9660903.1"/>
    <property type="molecule type" value="Genomic_DNA"/>
</dbReference>
<protein>
    <submittedName>
        <fullName evidence="1">Uncharacterized protein</fullName>
    </submittedName>
</protein>
<accession>A0ACC3AF28</accession>
<name>A0ACC3AF28_9EURO</name>
<dbReference type="Proteomes" id="UP001172386">
    <property type="component" value="Unassembled WGS sequence"/>
</dbReference>
<comment type="caution">
    <text evidence="1">The sequence shown here is derived from an EMBL/GenBank/DDBJ whole genome shotgun (WGS) entry which is preliminary data.</text>
</comment>
<reference evidence="1" key="1">
    <citation type="submission" date="2022-10" db="EMBL/GenBank/DDBJ databases">
        <title>Culturing micro-colonial fungi from biological soil crusts in the Mojave desert and describing Neophaeococcomyces mojavensis, and introducing the new genera and species Taxawa tesnikishii.</title>
        <authorList>
            <person name="Kurbessoian T."/>
            <person name="Stajich J.E."/>
        </authorList>
    </citation>
    <scope>NUCLEOTIDE SEQUENCE</scope>
    <source>
        <strain evidence="1">JES_112</strain>
    </source>
</reference>